<name>A0A1H6VHF3_9EURY</name>
<dbReference type="Pfam" id="PF13561">
    <property type="entry name" value="adh_short_C2"/>
    <property type="match status" value="1"/>
</dbReference>
<dbReference type="PANTHER" id="PTHR43943">
    <property type="entry name" value="DEHYDROGENASE/REDUCTASE (SDR FAMILY) MEMBER 4"/>
    <property type="match status" value="1"/>
</dbReference>
<dbReference type="Proteomes" id="UP000198888">
    <property type="component" value="Unassembled WGS sequence"/>
</dbReference>
<dbReference type="SUPFAM" id="SSF51735">
    <property type="entry name" value="NAD(P)-binding Rossmann-fold domains"/>
    <property type="match status" value="1"/>
</dbReference>
<dbReference type="InterPro" id="IPR002347">
    <property type="entry name" value="SDR_fam"/>
</dbReference>
<gene>
    <name evidence="2" type="ORF">SAMN05444271_11552</name>
</gene>
<proteinExistence type="inferred from homology"/>
<dbReference type="PANTHER" id="PTHR43943:SF2">
    <property type="entry name" value="DEHYDROGENASE_REDUCTASE 4"/>
    <property type="match status" value="1"/>
</dbReference>
<evidence type="ECO:0000256" key="1">
    <source>
        <dbReference type="ARBA" id="ARBA00006484"/>
    </source>
</evidence>
<dbReference type="InterPro" id="IPR036291">
    <property type="entry name" value="NAD(P)-bd_dom_sf"/>
</dbReference>
<protein>
    <submittedName>
        <fullName evidence="2">Glucose 1-dehydrogenase/3-oxoacyl-[acyl-carrier protein] reductase</fullName>
    </submittedName>
</protein>
<dbReference type="PRINTS" id="PR00081">
    <property type="entry name" value="GDHRDH"/>
</dbReference>
<evidence type="ECO:0000313" key="3">
    <source>
        <dbReference type="Proteomes" id="UP000198888"/>
    </source>
</evidence>
<dbReference type="RefSeq" id="WP_089672871.1">
    <property type="nucleotide sequence ID" value="NZ_CP024845.1"/>
</dbReference>
<organism evidence="2 3">
    <name type="scientific">Halohasta litchfieldiae</name>
    <dbReference type="NCBI Taxonomy" id="1073996"/>
    <lineage>
        <taxon>Archaea</taxon>
        <taxon>Methanobacteriati</taxon>
        <taxon>Methanobacteriota</taxon>
        <taxon>Stenosarchaea group</taxon>
        <taxon>Halobacteria</taxon>
        <taxon>Halobacteriales</taxon>
        <taxon>Haloferacaceae</taxon>
        <taxon>Halohasta</taxon>
    </lineage>
</organism>
<comment type="similarity">
    <text evidence="1">Belongs to the short-chain dehydrogenases/reductases (SDR) family.</text>
</comment>
<dbReference type="EMBL" id="FNYR01000015">
    <property type="protein sequence ID" value="SEI99762.1"/>
    <property type="molecule type" value="Genomic_DNA"/>
</dbReference>
<keyword evidence="3" id="KW-1185">Reference proteome</keyword>
<accession>A0A1H6VHF3</accession>
<dbReference type="FunFam" id="3.40.50.720:FF:000084">
    <property type="entry name" value="Short-chain dehydrogenase reductase"/>
    <property type="match status" value="1"/>
</dbReference>
<accession>A0A2H4PZE5</accession>
<dbReference type="STRING" id="1073996.SAMN05444271_11552"/>
<reference evidence="2 3" key="1">
    <citation type="submission" date="2016-10" db="EMBL/GenBank/DDBJ databases">
        <authorList>
            <person name="de Groot N.N."/>
        </authorList>
    </citation>
    <scope>NUCLEOTIDE SEQUENCE [LARGE SCALE GENOMIC DNA]</scope>
    <source>
        <strain evidence="2 3">DSM 22187</strain>
    </source>
</reference>
<dbReference type="Gene3D" id="3.40.50.720">
    <property type="entry name" value="NAD(P)-binding Rossmann-like Domain"/>
    <property type="match status" value="1"/>
</dbReference>
<sequence length="266" mass="28814">MDLDLVDRTAFVAASSQGLGFASAARLAAEGANVVVTSRSAERADEAKDRLCEEQPAVDDDQVLALPCDITDQAEIEAAIEQTVDTFGSLDIMVNNHGGPPAVTLDEATEEQWDDSYEGVIKSNVMLSQAALPELVDSDIGSLITVTSASAREPPENHAISNVFRLGLYGLSKTIAKEYAPDVRANCVTPRFIMTERIEYKVERRAEHRGISIEEALQSRTDEVLLDRPGQPEEFADAVAFLASPRASYVTGEVFRIDGGWLEGVI</sequence>
<dbReference type="AlphaFoldDB" id="A0A1H6VHF3"/>
<dbReference type="GeneID" id="35001510"/>
<dbReference type="KEGG" id="hae:halTADL_0693"/>
<dbReference type="OrthoDB" id="7442at2157"/>
<evidence type="ECO:0000313" key="2">
    <source>
        <dbReference type="EMBL" id="SEI99762.1"/>
    </source>
</evidence>